<proteinExistence type="predicted"/>
<dbReference type="AlphaFoldDB" id="A0A803N6S6"/>
<evidence type="ECO:0000313" key="1">
    <source>
        <dbReference type="EnsemblPlants" id="AUR62041434-RA:cds"/>
    </source>
</evidence>
<keyword evidence="2" id="KW-1185">Reference proteome</keyword>
<evidence type="ECO:0000313" key="2">
    <source>
        <dbReference type="Proteomes" id="UP000596660"/>
    </source>
</evidence>
<dbReference type="EnsemblPlants" id="AUR62041434-RA">
    <property type="protein sequence ID" value="AUR62041434-RA:cds"/>
    <property type="gene ID" value="AUR62041434"/>
</dbReference>
<dbReference type="Gramene" id="AUR62041434-RA">
    <property type="protein sequence ID" value="AUR62041434-RA:cds"/>
    <property type="gene ID" value="AUR62041434"/>
</dbReference>
<name>A0A803N6S6_CHEQI</name>
<accession>A0A803N6S6</accession>
<reference evidence="1" key="2">
    <citation type="submission" date="2021-03" db="UniProtKB">
        <authorList>
            <consortium name="EnsemblPlants"/>
        </authorList>
    </citation>
    <scope>IDENTIFICATION</scope>
</reference>
<reference evidence="1" key="1">
    <citation type="journal article" date="2017" name="Nature">
        <title>The genome of Chenopodium quinoa.</title>
        <authorList>
            <person name="Jarvis D.E."/>
            <person name="Ho Y.S."/>
            <person name="Lightfoot D.J."/>
            <person name="Schmoeckel S.M."/>
            <person name="Li B."/>
            <person name="Borm T.J.A."/>
            <person name="Ohyanagi H."/>
            <person name="Mineta K."/>
            <person name="Michell C.T."/>
            <person name="Saber N."/>
            <person name="Kharbatia N.M."/>
            <person name="Rupper R.R."/>
            <person name="Sharp A.R."/>
            <person name="Dally N."/>
            <person name="Boughton B.A."/>
            <person name="Woo Y.H."/>
            <person name="Gao G."/>
            <person name="Schijlen E.G.W.M."/>
            <person name="Guo X."/>
            <person name="Momin A.A."/>
            <person name="Negrao S."/>
            <person name="Al-Babili S."/>
            <person name="Gehring C."/>
            <person name="Roessner U."/>
            <person name="Jung C."/>
            <person name="Murphy K."/>
            <person name="Arold S.T."/>
            <person name="Gojobori T."/>
            <person name="van der Linden C.G."/>
            <person name="van Loo E.N."/>
            <person name="Jellen E.N."/>
            <person name="Maughan P.J."/>
            <person name="Tester M."/>
        </authorList>
    </citation>
    <scope>NUCLEOTIDE SEQUENCE [LARGE SCALE GENOMIC DNA]</scope>
    <source>
        <strain evidence="1">cv. PI 614886</strain>
    </source>
</reference>
<protein>
    <submittedName>
        <fullName evidence="1">Uncharacterized protein</fullName>
    </submittedName>
</protein>
<organism evidence="1 2">
    <name type="scientific">Chenopodium quinoa</name>
    <name type="common">Quinoa</name>
    <dbReference type="NCBI Taxonomy" id="63459"/>
    <lineage>
        <taxon>Eukaryota</taxon>
        <taxon>Viridiplantae</taxon>
        <taxon>Streptophyta</taxon>
        <taxon>Embryophyta</taxon>
        <taxon>Tracheophyta</taxon>
        <taxon>Spermatophyta</taxon>
        <taxon>Magnoliopsida</taxon>
        <taxon>eudicotyledons</taxon>
        <taxon>Gunneridae</taxon>
        <taxon>Pentapetalae</taxon>
        <taxon>Caryophyllales</taxon>
        <taxon>Chenopodiaceae</taxon>
        <taxon>Chenopodioideae</taxon>
        <taxon>Atripliceae</taxon>
        <taxon>Chenopodium</taxon>
    </lineage>
</organism>
<sequence>MAEEIFAEEGNKHVRRGLSLPEYSVKDRNTIYKLTLSMKKRFSPQDNASETTSPVEAGEVRNLLDRLVEIDNESRVLLSKVFSLLEKDENLEEYVKKRIEDPKDKVLYKALEGYIRCTLTIPQEIVRWRANLSVGGQNDGGSDGNNRGKRIEEYFVDEDLIFDMPNVLANMAQGMLLSPPRLDVPTNYVDYDDEDIIGNSSGNHNLWNYP</sequence>
<dbReference type="Proteomes" id="UP000596660">
    <property type="component" value="Unplaced"/>
</dbReference>